<protein>
    <submittedName>
        <fullName evidence="1">Uncharacterized protein</fullName>
    </submittedName>
</protein>
<dbReference type="RefSeq" id="XP_018064340.1">
    <property type="nucleotide sequence ID" value="XM_018206329.1"/>
</dbReference>
<sequence>MPWLRTGTLYARVRRQGVIRYGLCVLFALTVKRLSSRKTEKGKAKKGRRKEVRLVRERTTTGFKQNVRLLVVVKTRRHRQILKKFHSLSH</sequence>
<dbReference type="Proteomes" id="UP000070700">
    <property type="component" value="Unassembled WGS sequence"/>
</dbReference>
<dbReference type="GeneID" id="28816055"/>
<dbReference type="AlphaFoldDB" id="A0A132BC48"/>
<dbReference type="KEGG" id="psco:LY89DRAFT_267716"/>
<name>A0A132BC48_MOLSC</name>
<dbReference type="EMBL" id="KQ947430">
    <property type="protein sequence ID" value="KUJ09985.1"/>
    <property type="molecule type" value="Genomic_DNA"/>
</dbReference>
<evidence type="ECO:0000313" key="2">
    <source>
        <dbReference type="Proteomes" id="UP000070700"/>
    </source>
</evidence>
<keyword evidence="2" id="KW-1185">Reference proteome</keyword>
<gene>
    <name evidence="1" type="ORF">LY89DRAFT_267716</name>
</gene>
<proteinExistence type="predicted"/>
<dbReference type="InParanoid" id="A0A132BC48"/>
<reference evidence="1 2" key="1">
    <citation type="submission" date="2015-10" db="EMBL/GenBank/DDBJ databases">
        <title>Full genome of DAOMC 229536 Phialocephala scopiformis, a fungal endophyte of spruce producing the potent anti-insectan compound rugulosin.</title>
        <authorList>
            <consortium name="DOE Joint Genome Institute"/>
            <person name="Walker A.K."/>
            <person name="Frasz S.L."/>
            <person name="Seifert K.A."/>
            <person name="Miller J.D."/>
            <person name="Mondo S.J."/>
            <person name="Labutti K."/>
            <person name="Lipzen A."/>
            <person name="Dockter R."/>
            <person name="Kennedy M."/>
            <person name="Grigoriev I.V."/>
            <person name="Spatafora J.W."/>
        </authorList>
    </citation>
    <scope>NUCLEOTIDE SEQUENCE [LARGE SCALE GENOMIC DNA]</scope>
    <source>
        <strain evidence="1 2">CBS 120377</strain>
    </source>
</reference>
<accession>A0A132BC48</accession>
<evidence type="ECO:0000313" key="1">
    <source>
        <dbReference type="EMBL" id="KUJ09985.1"/>
    </source>
</evidence>
<organism evidence="1 2">
    <name type="scientific">Mollisia scopiformis</name>
    <name type="common">Conifer needle endophyte fungus</name>
    <name type="synonym">Phialocephala scopiformis</name>
    <dbReference type="NCBI Taxonomy" id="149040"/>
    <lineage>
        <taxon>Eukaryota</taxon>
        <taxon>Fungi</taxon>
        <taxon>Dikarya</taxon>
        <taxon>Ascomycota</taxon>
        <taxon>Pezizomycotina</taxon>
        <taxon>Leotiomycetes</taxon>
        <taxon>Helotiales</taxon>
        <taxon>Mollisiaceae</taxon>
        <taxon>Mollisia</taxon>
    </lineage>
</organism>